<dbReference type="EMBL" id="MEUF01000076">
    <property type="protein sequence ID" value="OGC32567.1"/>
    <property type="molecule type" value="Genomic_DNA"/>
</dbReference>
<dbReference type="Proteomes" id="UP000178951">
    <property type="component" value="Unassembled WGS sequence"/>
</dbReference>
<dbReference type="PANTHER" id="PTHR41373:SF1">
    <property type="entry name" value="PHOSPHATIDYLGLYCEROL LYSYLTRANSFERASE C-TERMINAL DOMAIN-CONTAINING PROTEIN"/>
    <property type="match status" value="1"/>
</dbReference>
<gene>
    <name evidence="2" type="ORF">A2311_04455</name>
</gene>
<dbReference type="InterPro" id="IPR016732">
    <property type="entry name" value="UCP018688"/>
</dbReference>
<dbReference type="PANTHER" id="PTHR41373">
    <property type="entry name" value="DUF2156 DOMAIN-CONTAINING PROTEIN"/>
    <property type="match status" value="1"/>
</dbReference>
<sequence>MIPKFPEFKLLTIDDHQGLKPLMQAYPRTICELSLANLHLWQDYDHPRVTRINDNICILISPEGGKPFFYEPLGRHKLNETIETCLRQTGLLSRVSASILELLPKERYVIFHLRDQDDYIYLVQELAAMKGKKYDGKRNHIKRFLKAHPSPVYRQLRPEDEAAAGQLFEKWFAARKETRYFQKLAYPAQKNALARAFSGFSRLHLFGGALFLDQELVGFNLGSELSREMVAVHFMYTDPHRHGLTQYLLQTACKETYNNYKYINLEQDLGIPGLRTAKLSYHPYKI</sequence>
<dbReference type="STRING" id="1802583.A2311_04455"/>
<evidence type="ECO:0000313" key="2">
    <source>
        <dbReference type="EMBL" id="OGC32567.1"/>
    </source>
</evidence>
<accession>A0A1F4TIY5</accession>
<dbReference type="AlphaFoldDB" id="A0A1F4TIY5"/>
<protein>
    <recommendedName>
        <fullName evidence="1">Phosphatidylglycerol lysyltransferase C-terminal domain-containing protein</fullName>
    </recommendedName>
</protein>
<evidence type="ECO:0000313" key="3">
    <source>
        <dbReference type="Proteomes" id="UP000178951"/>
    </source>
</evidence>
<name>A0A1F4TIY5_UNCSA</name>
<dbReference type="InterPro" id="IPR016181">
    <property type="entry name" value="Acyl_CoA_acyltransferase"/>
</dbReference>
<organism evidence="2 3">
    <name type="scientific">candidate division WOR-1 bacterium RIFOXYB2_FULL_48_7</name>
    <dbReference type="NCBI Taxonomy" id="1802583"/>
    <lineage>
        <taxon>Bacteria</taxon>
        <taxon>Bacillati</taxon>
        <taxon>Saganbacteria</taxon>
    </lineage>
</organism>
<dbReference type="PIRSF" id="PIRSF018688">
    <property type="entry name" value="UCP018688"/>
    <property type="match status" value="1"/>
</dbReference>
<dbReference type="InterPro" id="IPR024320">
    <property type="entry name" value="LPG_synthase_C"/>
</dbReference>
<evidence type="ECO:0000259" key="1">
    <source>
        <dbReference type="Pfam" id="PF09924"/>
    </source>
</evidence>
<dbReference type="SUPFAM" id="SSF55729">
    <property type="entry name" value="Acyl-CoA N-acyltransferases (Nat)"/>
    <property type="match status" value="2"/>
</dbReference>
<feature type="domain" description="Phosphatidylglycerol lysyltransferase C-terminal" evidence="1">
    <location>
        <begin position="26"/>
        <end position="285"/>
    </location>
</feature>
<proteinExistence type="predicted"/>
<reference evidence="2 3" key="1">
    <citation type="journal article" date="2016" name="Nat. Commun.">
        <title>Thousands of microbial genomes shed light on interconnected biogeochemical processes in an aquifer system.</title>
        <authorList>
            <person name="Anantharaman K."/>
            <person name="Brown C.T."/>
            <person name="Hug L.A."/>
            <person name="Sharon I."/>
            <person name="Castelle C.J."/>
            <person name="Probst A.J."/>
            <person name="Thomas B.C."/>
            <person name="Singh A."/>
            <person name="Wilkins M.J."/>
            <person name="Karaoz U."/>
            <person name="Brodie E.L."/>
            <person name="Williams K.H."/>
            <person name="Hubbard S.S."/>
            <person name="Banfield J.F."/>
        </authorList>
    </citation>
    <scope>NUCLEOTIDE SEQUENCE [LARGE SCALE GENOMIC DNA]</scope>
</reference>
<dbReference type="Gene3D" id="3.40.630.30">
    <property type="match status" value="1"/>
</dbReference>
<comment type="caution">
    <text evidence="2">The sequence shown here is derived from an EMBL/GenBank/DDBJ whole genome shotgun (WGS) entry which is preliminary data.</text>
</comment>
<dbReference type="Pfam" id="PF09924">
    <property type="entry name" value="LPG_synthase_C"/>
    <property type="match status" value="1"/>
</dbReference>